<evidence type="ECO:0000313" key="14">
    <source>
        <dbReference type="Proteomes" id="UP000034032"/>
    </source>
</evidence>
<evidence type="ECO:0000256" key="1">
    <source>
        <dbReference type="ARBA" id="ARBA00004496"/>
    </source>
</evidence>
<evidence type="ECO:0000256" key="6">
    <source>
        <dbReference type="ARBA" id="ARBA00022705"/>
    </source>
</evidence>
<accession>A0A0G1KEY5</accession>
<dbReference type="Pfam" id="PF02768">
    <property type="entry name" value="DNA_pol3_beta_3"/>
    <property type="match status" value="1"/>
</dbReference>
<reference evidence="13 14" key="1">
    <citation type="journal article" date="2015" name="Nature">
        <title>rRNA introns, odd ribosomes, and small enigmatic genomes across a large radiation of phyla.</title>
        <authorList>
            <person name="Brown C.T."/>
            <person name="Hug L.A."/>
            <person name="Thomas B.C."/>
            <person name="Sharon I."/>
            <person name="Castelle C.J."/>
            <person name="Singh A."/>
            <person name="Wilkins M.J."/>
            <person name="Williams K.H."/>
            <person name="Banfield J.F."/>
        </authorList>
    </citation>
    <scope>NUCLEOTIDE SEQUENCE [LARGE SCALE GENOMIC DNA]</scope>
</reference>
<keyword evidence="3 9" id="KW-0963">Cytoplasm</keyword>
<dbReference type="InterPro" id="IPR001001">
    <property type="entry name" value="DNA_polIII_beta"/>
</dbReference>
<feature type="domain" description="DNA polymerase III beta sliding clamp central" evidence="11">
    <location>
        <begin position="128"/>
        <end position="240"/>
    </location>
</feature>
<evidence type="ECO:0000259" key="11">
    <source>
        <dbReference type="Pfam" id="PF02767"/>
    </source>
</evidence>
<dbReference type="InterPro" id="IPR022635">
    <property type="entry name" value="DNA_polIII_beta_C"/>
</dbReference>
<feature type="domain" description="DNA polymerase III beta sliding clamp N-terminal" evidence="10">
    <location>
        <begin position="1"/>
        <end position="118"/>
    </location>
</feature>
<dbReference type="Gene3D" id="3.10.150.10">
    <property type="entry name" value="DNA Polymerase III, subunit A, domain 2"/>
    <property type="match status" value="1"/>
</dbReference>
<dbReference type="Pfam" id="PF02767">
    <property type="entry name" value="DNA_pol3_beta_2"/>
    <property type="match status" value="1"/>
</dbReference>
<sequence>MKITSSTKNLKKALSLVEKIVSKSTSLPILNNILIKTENGRLKLSSTNLEIGINYLIGAKIEETGEIAVPARIVSDFINNIREEKVSLSTKNNILNIDSDHCKTSILGFDPKDFPIIPKIKKESFASINTKVLKSSLMAILDSIALSEARPELAGVFVSFSSDKLTFAATDSFRLTERINDFNCKDQKSIILPRSTVIELIRVSSDTEGDLDVKIGDNQIVFSNNDLEVISRIVEGSYPDYKKVIPEKFVSRVIVNKDDFEKNTRLAGLFSSNISDIKIKCLEKKLVIVSKNSEKGEINTSMECVLKNEPFDIAVNYNYILDGLKILPTEKVILEFTGHGSPLVLRPDGNEKKLTYLIMPLRS</sequence>
<keyword evidence="5 9" id="KW-0548">Nucleotidyltransferase</keyword>
<dbReference type="InterPro" id="IPR046938">
    <property type="entry name" value="DNA_clamp_sf"/>
</dbReference>
<evidence type="ECO:0000256" key="4">
    <source>
        <dbReference type="ARBA" id="ARBA00022679"/>
    </source>
</evidence>
<evidence type="ECO:0000256" key="9">
    <source>
        <dbReference type="PIRNR" id="PIRNR000804"/>
    </source>
</evidence>
<dbReference type="EMBL" id="LCJR01000009">
    <property type="protein sequence ID" value="KKT82301.1"/>
    <property type="molecule type" value="Genomic_DNA"/>
</dbReference>
<evidence type="ECO:0000256" key="8">
    <source>
        <dbReference type="ARBA" id="ARBA00023125"/>
    </source>
</evidence>
<evidence type="ECO:0000256" key="2">
    <source>
        <dbReference type="ARBA" id="ARBA00010752"/>
    </source>
</evidence>
<dbReference type="GO" id="GO:0009360">
    <property type="term" value="C:DNA polymerase III complex"/>
    <property type="evidence" value="ECO:0007669"/>
    <property type="project" value="InterPro"/>
</dbReference>
<dbReference type="NCBIfam" id="TIGR00663">
    <property type="entry name" value="dnan"/>
    <property type="match status" value="1"/>
</dbReference>
<evidence type="ECO:0000259" key="10">
    <source>
        <dbReference type="Pfam" id="PF00712"/>
    </source>
</evidence>
<evidence type="ECO:0000313" key="13">
    <source>
        <dbReference type="EMBL" id="KKT82301.1"/>
    </source>
</evidence>
<name>A0A0G1KEY5_9BACT</name>
<proteinExistence type="inferred from homology"/>
<dbReference type="Pfam" id="PF00712">
    <property type="entry name" value="DNA_pol3_beta"/>
    <property type="match status" value="1"/>
</dbReference>
<dbReference type="InterPro" id="IPR022637">
    <property type="entry name" value="DNA_polIII_beta_cen"/>
</dbReference>
<comment type="caution">
    <text evidence="13">The sequence shown here is derived from an EMBL/GenBank/DDBJ whole genome shotgun (WGS) entry which is preliminary data.</text>
</comment>
<feature type="domain" description="DNA polymerase III beta sliding clamp C-terminal" evidence="12">
    <location>
        <begin position="242"/>
        <end position="362"/>
    </location>
</feature>
<evidence type="ECO:0000259" key="12">
    <source>
        <dbReference type="Pfam" id="PF02768"/>
    </source>
</evidence>
<keyword evidence="7 9" id="KW-0239">DNA-directed DNA polymerase</keyword>
<dbReference type="Gene3D" id="3.70.10.10">
    <property type="match status" value="1"/>
</dbReference>
<dbReference type="PANTHER" id="PTHR30478:SF0">
    <property type="entry name" value="BETA SLIDING CLAMP"/>
    <property type="match status" value="1"/>
</dbReference>
<dbReference type="GO" id="GO:0008408">
    <property type="term" value="F:3'-5' exonuclease activity"/>
    <property type="evidence" value="ECO:0007669"/>
    <property type="project" value="InterPro"/>
</dbReference>
<dbReference type="SUPFAM" id="SSF55979">
    <property type="entry name" value="DNA clamp"/>
    <property type="match status" value="3"/>
</dbReference>
<dbReference type="GO" id="GO:0006271">
    <property type="term" value="P:DNA strand elongation involved in DNA replication"/>
    <property type="evidence" value="ECO:0007669"/>
    <property type="project" value="TreeGrafter"/>
</dbReference>
<dbReference type="Proteomes" id="UP000034032">
    <property type="component" value="Unassembled WGS sequence"/>
</dbReference>
<dbReference type="PIRSF" id="PIRSF000804">
    <property type="entry name" value="DNA_pol_III_b"/>
    <property type="match status" value="1"/>
</dbReference>
<dbReference type="PANTHER" id="PTHR30478">
    <property type="entry name" value="DNA POLYMERASE III SUBUNIT BETA"/>
    <property type="match status" value="1"/>
</dbReference>
<keyword evidence="4 9" id="KW-0808">Transferase</keyword>
<keyword evidence="8" id="KW-0238">DNA-binding</keyword>
<evidence type="ECO:0000256" key="3">
    <source>
        <dbReference type="ARBA" id="ARBA00022490"/>
    </source>
</evidence>
<dbReference type="AlphaFoldDB" id="A0A0G1KEY5"/>
<protein>
    <recommendedName>
        <fullName evidence="9">Beta sliding clamp</fullName>
    </recommendedName>
</protein>
<dbReference type="GO" id="GO:0003887">
    <property type="term" value="F:DNA-directed DNA polymerase activity"/>
    <property type="evidence" value="ECO:0007669"/>
    <property type="project" value="UniProtKB-UniRule"/>
</dbReference>
<comment type="subcellular location">
    <subcellularLocation>
        <location evidence="1 9">Cytoplasm</location>
    </subcellularLocation>
</comment>
<dbReference type="CDD" id="cd00140">
    <property type="entry name" value="beta_clamp"/>
    <property type="match status" value="1"/>
</dbReference>
<dbReference type="SMART" id="SM00480">
    <property type="entry name" value="POL3Bc"/>
    <property type="match status" value="1"/>
</dbReference>
<keyword evidence="6 9" id="KW-0235">DNA replication</keyword>
<dbReference type="InterPro" id="IPR022634">
    <property type="entry name" value="DNA_polIII_beta_N"/>
</dbReference>
<organism evidence="13 14">
    <name type="scientific">Candidatus Yanofskybacteria bacterium GW2011_GWA2_44_9</name>
    <dbReference type="NCBI Taxonomy" id="1619025"/>
    <lineage>
        <taxon>Bacteria</taxon>
        <taxon>Candidatus Yanofskyibacteriota</taxon>
    </lineage>
</organism>
<evidence type="ECO:0000256" key="7">
    <source>
        <dbReference type="ARBA" id="ARBA00022932"/>
    </source>
</evidence>
<comment type="function">
    <text evidence="9">Confers DNA tethering and processivity to DNA polymerases and other proteins. Acts as a clamp, forming a ring around DNA (a reaction catalyzed by the clamp-loading complex) which diffuses in an ATP-independent manner freely and bidirectionally along dsDNA. Initially characterized for its ability to contact the catalytic subunit of DNA polymerase III (Pol III), a complex, multichain enzyme responsible for most of the replicative synthesis in bacteria; Pol III exhibits 3'-5' exonuclease proofreading activity. The beta chain is required for initiation of replication as well as for processivity of DNA replication.</text>
</comment>
<comment type="similarity">
    <text evidence="2 9">Belongs to the beta sliding clamp family.</text>
</comment>
<comment type="subunit">
    <text evidence="9">Forms a ring-shaped head-to-tail homodimer around DNA.</text>
</comment>
<evidence type="ECO:0000256" key="5">
    <source>
        <dbReference type="ARBA" id="ARBA00022695"/>
    </source>
</evidence>
<dbReference type="GO" id="GO:0005737">
    <property type="term" value="C:cytoplasm"/>
    <property type="evidence" value="ECO:0007669"/>
    <property type="project" value="UniProtKB-SubCell"/>
</dbReference>
<gene>
    <name evidence="13" type="ORF">UW79_C0009G0015</name>
</gene>
<dbReference type="GO" id="GO:0003677">
    <property type="term" value="F:DNA binding"/>
    <property type="evidence" value="ECO:0007669"/>
    <property type="project" value="UniProtKB-UniRule"/>
</dbReference>